<dbReference type="EMBL" id="PEDF01000133">
    <property type="protein sequence ID" value="RFZ37332.1"/>
    <property type="molecule type" value="Genomic_DNA"/>
</dbReference>
<proteinExistence type="predicted"/>
<dbReference type="Proteomes" id="UP000257451">
    <property type="component" value="Unassembled WGS sequence"/>
</dbReference>
<gene>
    <name evidence="1" type="ORF">DAVIS_03880</name>
</gene>
<accession>A0A3E2MSD3</accession>
<name>A0A3E2MSD3_MYCMR</name>
<sequence>MRPSTDHRESQHQFAADVLQKLLRHIEINNINKSDHPQLGNHVYRVSHAWTHGPLMYVVYEALPLNIVWGLVRDTRQSLIDPGPWT</sequence>
<reference evidence="1 2" key="1">
    <citation type="journal article" date="2018" name="Sci. Rep.">
        <title>Extensive genomic diversity among Mycobacterium marinum strains revealed by whole genome sequencing.</title>
        <authorList>
            <person name="Das S."/>
            <person name="Pettersson B.M."/>
            <person name="Behra P.R."/>
            <person name="Mallick A."/>
            <person name="Cheramie M."/>
            <person name="Ramesh M."/>
            <person name="Shirreff L."/>
            <person name="DuCote T."/>
            <person name="Dasgupta S."/>
            <person name="Ennis D.G."/>
            <person name="Kirsebom L.A."/>
        </authorList>
    </citation>
    <scope>NUCLEOTIDE SEQUENCE [LARGE SCALE GENOMIC DNA]</scope>
    <source>
        <strain evidence="1 2">Davis1</strain>
    </source>
</reference>
<evidence type="ECO:0000313" key="2">
    <source>
        <dbReference type="Proteomes" id="UP000257451"/>
    </source>
</evidence>
<dbReference type="AlphaFoldDB" id="A0A3E2MSD3"/>
<comment type="caution">
    <text evidence="1">The sequence shown here is derived from an EMBL/GenBank/DDBJ whole genome shotgun (WGS) entry which is preliminary data.</text>
</comment>
<organism evidence="1 2">
    <name type="scientific">Mycobacterium marinum</name>
    <dbReference type="NCBI Taxonomy" id="1781"/>
    <lineage>
        <taxon>Bacteria</taxon>
        <taxon>Bacillati</taxon>
        <taxon>Actinomycetota</taxon>
        <taxon>Actinomycetes</taxon>
        <taxon>Mycobacteriales</taxon>
        <taxon>Mycobacteriaceae</taxon>
        <taxon>Mycobacterium</taxon>
        <taxon>Mycobacterium ulcerans group</taxon>
    </lineage>
</organism>
<protein>
    <submittedName>
        <fullName evidence="1">Uncharacterized protein</fullName>
    </submittedName>
</protein>
<evidence type="ECO:0000313" key="1">
    <source>
        <dbReference type="EMBL" id="RFZ37332.1"/>
    </source>
</evidence>